<organism evidence="2 3">
    <name type="scientific">Thioalkalicoccus limnaeus</name>
    <dbReference type="NCBI Taxonomy" id="120681"/>
    <lineage>
        <taxon>Bacteria</taxon>
        <taxon>Pseudomonadati</taxon>
        <taxon>Pseudomonadota</taxon>
        <taxon>Gammaproteobacteria</taxon>
        <taxon>Chromatiales</taxon>
        <taxon>Chromatiaceae</taxon>
        <taxon>Thioalkalicoccus</taxon>
    </lineage>
</organism>
<dbReference type="Proteomes" id="UP001564408">
    <property type="component" value="Unassembled WGS sequence"/>
</dbReference>
<dbReference type="Gene3D" id="3.30.300.130">
    <property type="entry name" value="Fe-S cluster assembly (FSCA)"/>
    <property type="match status" value="1"/>
</dbReference>
<comment type="caution">
    <text evidence="2">The sequence shown here is derived from an EMBL/GenBank/DDBJ whole genome shotgun (WGS) entry which is preliminary data.</text>
</comment>
<reference evidence="2 3" key="1">
    <citation type="submission" date="2024-05" db="EMBL/GenBank/DDBJ databases">
        <title>Genome Sequence and Characterization of the New Strain Purple Sulfur Bacterium of Genus Thioalkalicoccus.</title>
        <authorList>
            <person name="Bryantseva I.A."/>
            <person name="Kyndt J.A."/>
            <person name="Imhoff J.F."/>
        </authorList>
    </citation>
    <scope>NUCLEOTIDE SEQUENCE [LARGE SCALE GENOMIC DNA]</scope>
    <source>
        <strain evidence="2 3">Um2</strain>
    </source>
</reference>
<evidence type="ECO:0000313" key="3">
    <source>
        <dbReference type="Proteomes" id="UP001564408"/>
    </source>
</evidence>
<dbReference type="InterPro" id="IPR014291">
    <property type="entry name" value="SUF_FeS_clus_asmbl-assoc"/>
</dbReference>
<accession>A0ABV4BBV8</accession>
<sequence length="135" mass="14805">MNRLARFAGFGRESRDTGTAVPEPLVSVPVERMDPEELREPIIAALRGVHDPEIPVNIYDLGLIYRIDISDEGDIAVDMTLTAPACPVAGMMPIMVKDAIAAVEGVGCVEVELVWDPPWTMDRMSEEARLELGLM</sequence>
<dbReference type="PANTHER" id="PTHR42831">
    <property type="entry name" value="FE-S PROTEIN MATURATION AUXILIARY FACTOR YITW"/>
    <property type="match status" value="1"/>
</dbReference>
<name>A0ABV4BBV8_9GAMM</name>
<evidence type="ECO:0000313" key="2">
    <source>
        <dbReference type="EMBL" id="MEY6431988.1"/>
    </source>
</evidence>
<dbReference type="SUPFAM" id="SSF117916">
    <property type="entry name" value="Fe-S cluster assembly (FSCA) domain-like"/>
    <property type="match status" value="1"/>
</dbReference>
<dbReference type="Pfam" id="PF01883">
    <property type="entry name" value="FeS_assembly_P"/>
    <property type="match status" value="1"/>
</dbReference>
<dbReference type="RefSeq" id="WP_369666364.1">
    <property type="nucleotide sequence ID" value="NZ_JBDKXB010000005.1"/>
</dbReference>
<dbReference type="InterPro" id="IPR002744">
    <property type="entry name" value="MIP18-like"/>
</dbReference>
<dbReference type="NCBIfam" id="TIGR02945">
    <property type="entry name" value="SUF_assoc"/>
    <property type="match status" value="1"/>
</dbReference>
<gene>
    <name evidence="2" type="ORF">ABC977_06135</name>
</gene>
<feature type="domain" description="MIP18 family-like" evidence="1">
    <location>
        <begin position="40"/>
        <end position="111"/>
    </location>
</feature>
<dbReference type="EMBL" id="JBDKXB010000005">
    <property type="protein sequence ID" value="MEY6431988.1"/>
    <property type="molecule type" value="Genomic_DNA"/>
</dbReference>
<keyword evidence="3" id="KW-1185">Reference proteome</keyword>
<dbReference type="InterPro" id="IPR052339">
    <property type="entry name" value="Fe-S_Maturation_MIP18"/>
</dbReference>
<proteinExistence type="predicted"/>
<evidence type="ECO:0000259" key="1">
    <source>
        <dbReference type="Pfam" id="PF01883"/>
    </source>
</evidence>
<dbReference type="PANTHER" id="PTHR42831:SF1">
    <property type="entry name" value="FE-S PROTEIN MATURATION AUXILIARY FACTOR YITW"/>
    <property type="match status" value="1"/>
</dbReference>
<protein>
    <submittedName>
        <fullName evidence="2">SUF system Fe-S cluster assembly protein</fullName>
    </submittedName>
</protein>
<dbReference type="InterPro" id="IPR034904">
    <property type="entry name" value="FSCA_dom_sf"/>
</dbReference>